<dbReference type="CDD" id="cd06173">
    <property type="entry name" value="MFS_MefA_like"/>
    <property type="match status" value="1"/>
</dbReference>
<dbReference type="RefSeq" id="WP_105187100.1">
    <property type="nucleotide sequence ID" value="NZ_BAAAGO010000009.1"/>
</dbReference>
<dbReference type="EMBL" id="LT985188">
    <property type="protein sequence ID" value="SPD88639.1"/>
    <property type="molecule type" value="Genomic_DNA"/>
</dbReference>
<feature type="transmembrane region" description="Helical" evidence="7">
    <location>
        <begin position="91"/>
        <end position="112"/>
    </location>
</feature>
<feature type="transmembrane region" description="Helical" evidence="7">
    <location>
        <begin position="61"/>
        <end position="84"/>
    </location>
</feature>
<feature type="transmembrane region" description="Helical" evidence="7">
    <location>
        <begin position="168"/>
        <end position="187"/>
    </location>
</feature>
<feature type="transmembrane region" description="Helical" evidence="7">
    <location>
        <begin position="322"/>
        <end position="344"/>
    </location>
</feature>
<dbReference type="Pfam" id="PF05977">
    <property type="entry name" value="MFS_3"/>
    <property type="match status" value="1"/>
</dbReference>
<proteinExistence type="predicted"/>
<evidence type="ECO:0000256" key="4">
    <source>
        <dbReference type="ARBA" id="ARBA00022692"/>
    </source>
</evidence>
<organism evidence="9 10">
    <name type="scientific">Micropruina glycogenica</name>
    <dbReference type="NCBI Taxonomy" id="75385"/>
    <lineage>
        <taxon>Bacteria</taxon>
        <taxon>Bacillati</taxon>
        <taxon>Actinomycetota</taxon>
        <taxon>Actinomycetes</taxon>
        <taxon>Propionibacteriales</taxon>
        <taxon>Nocardioidaceae</taxon>
        <taxon>Micropruina</taxon>
    </lineage>
</organism>
<dbReference type="PANTHER" id="PTHR23513:SF11">
    <property type="entry name" value="STAPHYLOFERRIN A TRANSPORTER"/>
    <property type="match status" value="1"/>
</dbReference>
<gene>
    <name evidence="9" type="ORF">MPLG2_3609</name>
</gene>
<dbReference type="AlphaFoldDB" id="A0A2N9JMN1"/>
<dbReference type="OrthoDB" id="9775268at2"/>
<evidence type="ECO:0000256" key="3">
    <source>
        <dbReference type="ARBA" id="ARBA00022475"/>
    </source>
</evidence>
<evidence type="ECO:0000256" key="7">
    <source>
        <dbReference type="SAM" id="Phobius"/>
    </source>
</evidence>
<feature type="transmembrane region" description="Helical" evidence="7">
    <location>
        <begin position="234"/>
        <end position="258"/>
    </location>
</feature>
<keyword evidence="6 7" id="KW-0472">Membrane</keyword>
<keyword evidence="4 7" id="KW-0812">Transmembrane</keyword>
<dbReference type="InterPro" id="IPR020846">
    <property type="entry name" value="MFS_dom"/>
</dbReference>
<dbReference type="GO" id="GO:0022857">
    <property type="term" value="F:transmembrane transporter activity"/>
    <property type="evidence" value="ECO:0007669"/>
    <property type="project" value="InterPro"/>
</dbReference>
<evidence type="ECO:0000259" key="8">
    <source>
        <dbReference type="PROSITE" id="PS50850"/>
    </source>
</evidence>
<dbReference type="InterPro" id="IPR010290">
    <property type="entry name" value="TM_effector"/>
</dbReference>
<feature type="transmembrane region" description="Helical" evidence="7">
    <location>
        <begin position="270"/>
        <end position="289"/>
    </location>
</feature>
<evidence type="ECO:0000256" key="5">
    <source>
        <dbReference type="ARBA" id="ARBA00022989"/>
    </source>
</evidence>
<dbReference type="KEGG" id="mgg:MPLG2_3609"/>
<accession>A0A2N9JMN1</accession>
<feature type="transmembrane region" description="Helical" evidence="7">
    <location>
        <begin position="385"/>
        <end position="407"/>
    </location>
</feature>
<evidence type="ECO:0000256" key="6">
    <source>
        <dbReference type="ARBA" id="ARBA00023136"/>
    </source>
</evidence>
<dbReference type="GO" id="GO:0005886">
    <property type="term" value="C:plasma membrane"/>
    <property type="evidence" value="ECO:0007669"/>
    <property type="project" value="UniProtKB-SubCell"/>
</dbReference>
<feature type="transmembrane region" description="Helical" evidence="7">
    <location>
        <begin position="356"/>
        <end position="379"/>
    </location>
</feature>
<protein>
    <submittedName>
        <fullName evidence="9">MFS transporter</fullName>
    </submittedName>
</protein>
<evidence type="ECO:0000256" key="1">
    <source>
        <dbReference type="ARBA" id="ARBA00004651"/>
    </source>
</evidence>
<comment type="subcellular location">
    <subcellularLocation>
        <location evidence="1">Cell membrane</location>
        <topology evidence="1">Multi-pass membrane protein</topology>
    </subcellularLocation>
</comment>
<evidence type="ECO:0000313" key="10">
    <source>
        <dbReference type="Proteomes" id="UP000238164"/>
    </source>
</evidence>
<name>A0A2N9JMN1_9ACTN</name>
<dbReference type="Gene3D" id="1.20.1250.20">
    <property type="entry name" value="MFS general substrate transporter like domains"/>
    <property type="match status" value="1"/>
</dbReference>
<dbReference type="PROSITE" id="PS50850">
    <property type="entry name" value="MFS"/>
    <property type="match status" value="1"/>
</dbReference>
<dbReference type="InterPro" id="IPR036259">
    <property type="entry name" value="MFS_trans_sf"/>
</dbReference>
<reference evidence="9 10" key="1">
    <citation type="submission" date="2018-02" db="EMBL/GenBank/DDBJ databases">
        <authorList>
            <person name="Cohen D.B."/>
            <person name="Kent A.D."/>
        </authorList>
    </citation>
    <scope>NUCLEOTIDE SEQUENCE [LARGE SCALE GENOMIC DNA]</scope>
    <source>
        <strain evidence="9">1</strain>
    </source>
</reference>
<dbReference type="Proteomes" id="UP000238164">
    <property type="component" value="Chromosome 1"/>
</dbReference>
<keyword evidence="5 7" id="KW-1133">Transmembrane helix</keyword>
<feature type="domain" description="Major facilitator superfamily (MFS) profile" evidence="8">
    <location>
        <begin position="24"/>
        <end position="410"/>
    </location>
</feature>
<keyword evidence="3" id="KW-1003">Cell membrane</keyword>
<sequence>MSETDSEAAALAPVHTFASLAVRNYRLLFLGSLTSNVGTWMARVAQDWLVLTQLTDNSATALGYVTALQFAPGVLISPIAGAVADRFGKRSIMMVTQAGTGLVFAALTALVATGTVQLWHVYLSAVLAGVLWGFDAPARQAFVSEVVPDHLLSNAVGLNSASFNGARLLGPAIAGLMIAWVGIWPVFAVNTLSFVAVLAGLVSMNPGDLHPAPVRRGRGAIREGLAYVRDRPDLQLILFCIFMLGTFGLNFQITNALMATQVFGVGPEGYGLLGSVMAAGTLAAALLAARRRRPRLRLLVGSLAGFAVITTLLALAPTYWVYAALLVPVGLSSLTVMTAANTTVQLTTEPAMRGRVMSLYMAIFTGGTPLGAPLIGWVGDAWGPRWTLLVGAIATGLAALLAAGYVWNRMGRPRRLRGL</sequence>
<keyword evidence="2" id="KW-0813">Transport</keyword>
<dbReference type="PANTHER" id="PTHR23513">
    <property type="entry name" value="INTEGRAL MEMBRANE EFFLUX PROTEIN-RELATED"/>
    <property type="match status" value="1"/>
</dbReference>
<keyword evidence="10" id="KW-1185">Reference proteome</keyword>
<evidence type="ECO:0000313" key="9">
    <source>
        <dbReference type="EMBL" id="SPD88639.1"/>
    </source>
</evidence>
<dbReference type="SUPFAM" id="SSF103473">
    <property type="entry name" value="MFS general substrate transporter"/>
    <property type="match status" value="1"/>
</dbReference>
<evidence type="ECO:0000256" key="2">
    <source>
        <dbReference type="ARBA" id="ARBA00022448"/>
    </source>
</evidence>
<feature type="transmembrane region" description="Helical" evidence="7">
    <location>
        <begin position="296"/>
        <end position="316"/>
    </location>
</feature>